<dbReference type="Proteomes" id="UP000838878">
    <property type="component" value="Chromosome 5"/>
</dbReference>
<feature type="non-terminal residue" evidence="2">
    <location>
        <position position="265"/>
    </location>
</feature>
<sequence>MKIILTFFVLCLVYSALGNPTENALLLRQRRDVDFLANARLLVEELIQNLRDSAKQALEAVNKFASGMNDLGKQFAEKIVNDIKNLGQRFNDAIKNITDRFTGAEQGVRNCIESHVNESDEVFVDIIEKSKLCADKGIEDVENLIESLSKLASNATDYTSNAVTELKRCNENGQGFITTSTCLGRIAVRTELRGAIFITQSAFLIARIDLALATLPVTLEICGGAGIVEAGVRSAKIYVDIGSCSVSSIYSSLIGNNESSPSSSL</sequence>
<protein>
    <submittedName>
        <fullName evidence="2">Uncharacterized protein</fullName>
    </submittedName>
</protein>
<evidence type="ECO:0000256" key="1">
    <source>
        <dbReference type="SAM" id="SignalP"/>
    </source>
</evidence>
<reference evidence="2" key="1">
    <citation type="submission" date="2021-12" db="EMBL/GenBank/DDBJ databases">
        <authorList>
            <person name="Martin H S."/>
        </authorList>
    </citation>
    <scope>NUCLEOTIDE SEQUENCE</scope>
</reference>
<keyword evidence="3" id="KW-1185">Reference proteome</keyword>
<feature type="chain" id="PRO_5035466556" evidence="1">
    <location>
        <begin position="19"/>
        <end position="265"/>
    </location>
</feature>
<dbReference type="EMBL" id="OV170225">
    <property type="protein sequence ID" value="CAH0725218.1"/>
    <property type="molecule type" value="Genomic_DNA"/>
</dbReference>
<name>A0A8J9VLU3_9NEOP</name>
<keyword evidence="1" id="KW-0732">Signal</keyword>
<dbReference type="Gene3D" id="1.20.120.20">
    <property type="entry name" value="Apolipoprotein"/>
    <property type="match status" value="1"/>
</dbReference>
<evidence type="ECO:0000313" key="2">
    <source>
        <dbReference type="EMBL" id="CAH0725218.1"/>
    </source>
</evidence>
<evidence type="ECO:0000313" key="3">
    <source>
        <dbReference type="Proteomes" id="UP000838878"/>
    </source>
</evidence>
<feature type="signal peptide" evidence="1">
    <location>
        <begin position="1"/>
        <end position="18"/>
    </location>
</feature>
<proteinExistence type="predicted"/>
<organism evidence="2 3">
    <name type="scientific">Brenthis ino</name>
    <name type="common">lesser marbled fritillary</name>
    <dbReference type="NCBI Taxonomy" id="405034"/>
    <lineage>
        <taxon>Eukaryota</taxon>
        <taxon>Metazoa</taxon>
        <taxon>Ecdysozoa</taxon>
        <taxon>Arthropoda</taxon>
        <taxon>Hexapoda</taxon>
        <taxon>Insecta</taxon>
        <taxon>Pterygota</taxon>
        <taxon>Neoptera</taxon>
        <taxon>Endopterygota</taxon>
        <taxon>Lepidoptera</taxon>
        <taxon>Glossata</taxon>
        <taxon>Ditrysia</taxon>
        <taxon>Papilionoidea</taxon>
        <taxon>Nymphalidae</taxon>
        <taxon>Heliconiinae</taxon>
        <taxon>Argynnini</taxon>
        <taxon>Brenthis</taxon>
    </lineage>
</organism>
<dbReference type="AlphaFoldDB" id="A0A8J9VLU3"/>
<gene>
    <name evidence="2" type="ORF">BINO364_LOCUS10828</name>
</gene>
<dbReference type="OrthoDB" id="6917049at2759"/>
<accession>A0A8J9VLU3</accession>